<dbReference type="Pfam" id="PF06737">
    <property type="entry name" value="Transglycosylas"/>
    <property type="match status" value="1"/>
</dbReference>
<reference evidence="6" key="1">
    <citation type="submission" date="2023-07" db="EMBL/GenBank/DDBJ databases">
        <title>30 novel species of actinomycetes from the DSMZ collection.</title>
        <authorList>
            <person name="Nouioui I."/>
        </authorList>
    </citation>
    <scope>NUCLEOTIDE SEQUENCE [LARGE SCALE GENOMIC DNA]</scope>
    <source>
        <strain evidence="6">DSM 45834</strain>
    </source>
</reference>
<dbReference type="InterPro" id="IPR010618">
    <property type="entry name" value="RPF"/>
</dbReference>
<dbReference type="Gene3D" id="1.10.530.10">
    <property type="match status" value="1"/>
</dbReference>
<keyword evidence="6" id="KW-1185">Reference proteome</keyword>
<keyword evidence="3" id="KW-0472">Membrane</keyword>
<evidence type="ECO:0000313" key="5">
    <source>
        <dbReference type="EMBL" id="MDT0350906.1"/>
    </source>
</evidence>
<evidence type="ECO:0000256" key="1">
    <source>
        <dbReference type="ARBA" id="ARBA00010830"/>
    </source>
</evidence>
<dbReference type="EMBL" id="JAVREJ010000010">
    <property type="protein sequence ID" value="MDT0350906.1"/>
    <property type="molecule type" value="Genomic_DNA"/>
</dbReference>
<feature type="transmembrane region" description="Helical" evidence="3">
    <location>
        <begin position="12"/>
        <end position="30"/>
    </location>
</feature>
<proteinExistence type="inferred from homology"/>
<sequence length="116" mass="12382">MDESVAARSRRVLGRFAVVGIVALGAPLAVADIADAAPKGHWDRLAKCESGGRWNTSTGNGYHGGLQFSKSTWKAHGGKGSPDKASKAEQIKVAERVLRTQGWKAWPACSRKLGLR</sequence>
<evidence type="ECO:0000259" key="4">
    <source>
        <dbReference type="Pfam" id="PF06737"/>
    </source>
</evidence>
<organism evidence="5 6">
    <name type="scientific">Pseudonocardia charpentierae</name>
    <dbReference type="NCBI Taxonomy" id="3075545"/>
    <lineage>
        <taxon>Bacteria</taxon>
        <taxon>Bacillati</taxon>
        <taxon>Actinomycetota</taxon>
        <taxon>Actinomycetes</taxon>
        <taxon>Pseudonocardiales</taxon>
        <taxon>Pseudonocardiaceae</taxon>
        <taxon>Pseudonocardia</taxon>
    </lineage>
</organism>
<comment type="similarity">
    <text evidence="1">Belongs to the transglycosylase family. Rpf subfamily.</text>
</comment>
<dbReference type="SUPFAM" id="SSF53955">
    <property type="entry name" value="Lysozyme-like"/>
    <property type="match status" value="1"/>
</dbReference>
<keyword evidence="3" id="KW-1133">Transmembrane helix</keyword>
<dbReference type="CDD" id="cd13925">
    <property type="entry name" value="RPF"/>
    <property type="match status" value="1"/>
</dbReference>
<dbReference type="InterPro" id="IPR023346">
    <property type="entry name" value="Lysozyme-like_dom_sf"/>
</dbReference>
<evidence type="ECO:0000256" key="2">
    <source>
        <dbReference type="ARBA" id="ARBA00022801"/>
    </source>
</evidence>
<evidence type="ECO:0000313" key="6">
    <source>
        <dbReference type="Proteomes" id="UP001183202"/>
    </source>
</evidence>
<comment type="caution">
    <text evidence="5">The sequence shown here is derived from an EMBL/GenBank/DDBJ whole genome shotgun (WGS) entry which is preliminary data.</text>
</comment>
<keyword evidence="2" id="KW-0378">Hydrolase</keyword>
<dbReference type="Proteomes" id="UP001183202">
    <property type="component" value="Unassembled WGS sequence"/>
</dbReference>
<accession>A0ABU2NAD5</accession>
<keyword evidence="3" id="KW-0812">Transmembrane</keyword>
<feature type="domain" description="Resuscitation-promoting factor core lysozyme-like" evidence="4">
    <location>
        <begin position="37"/>
        <end position="109"/>
    </location>
</feature>
<dbReference type="RefSeq" id="WP_311556957.1">
    <property type="nucleotide sequence ID" value="NZ_JAVREJ010000010.1"/>
</dbReference>
<gene>
    <name evidence="5" type="ORF">RM445_15345</name>
</gene>
<evidence type="ECO:0000256" key="3">
    <source>
        <dbReference type="SAM" id="Phobius"/>
    </source>
</evidence>
<protein>
    <submittedName>
        <fullName evidence="5">Transglycosylase family protein</fullName>
    </submittedName>
</protein>
<name>A0ABU2NAD5_9PSEU</name>